<dbReference type="GO" id="GO:0005576">
    <property type="term" value="C:extracellular region"/>
    <property type="evidence" value="ECO:0007669"/>
    <property type="project" value="UniProtKB-SubCell"/>
</dbReference>
<dbReference type="AlphaFoldDB" id="A0A6J4HEW0"/>
<keyword evidence="3" id="KW-0858">Xylan degradation</keyword>
<dbReference type="PROSITE" id="PS51257">
    <property type="entry name" value="PROKAR_LIPOPROTEIN"/>
    <property type="match status" value="1"/>
</dbReference>
<dbReference type="SUPFAM" id="SSF53474">
    <property type="entry name" value="alpha/beta-Hydrolases"/>
    <property type="match status" value="1"/>
</dbReference>
<protein>
    <submittedName>
        <fullName evidence="9">Poly(3-hydroxyalkanoate) depolymerase</fullName>
    </submittedName>
</protein>
<dbReference type="InterPro" id="IPR029058">
    <property type="entry name" value="AB_hydrolase_fold"/>
</dbReference>
<evidence type="ECO:0000256" key="8">
    <source>
        <dbReference type="SAM" id="SignalP"/>
    </source>
</evidence>
<evidence type="ECO:0000256" key="6">
    <source>
        <dbReference type="ARBA" id="ARBA00023277"/>
    </source>
</evidence>
<dbReference type="PANTHER" id="PTHR38050:SF2">
    <property type="entry name" value="FERULOYL ESTERASE C-RELATED"/>
    <property type="match status" value="1"/>
</dbReference>
<organism evidence="9">
    <name type="scientific">uncultured Acidimicrobiales bacterium</name>
    <dbReference type="NCBI Taxonomy" id="310071"/>
    <lineage>
        <taxon>Bacteria</taxon>
        <taxon>Bacillati</taxon>
        <taxon>Actinomycetota</taxon>
        <taxon>Acidimicrobiia</taxon>
        <taxon>Acidimicrobiales</taxon>
        <taxon>environmental samples</taxon>
    </lineage>
</organism>
<dbReference type="GO" id="GO:0045493">
    <property type="term" value="P:xylan catabolic process"/>
    <property type="evidence" value="ECO:0007669"/>
    <property type="project" value="UniProtKB-KW"/>
</dbReference>
<evidence type="ECO:0000256" key="5">
    <source>
        <dbReference type="ARBA" id="ARBA00022801"/>
    </source>
</evidence>
<dbReference type="EMBL" id="CADCSY010000026">
    <property type="protein sequence ID" value="CAA9219635.1"/>
    <property type="molecule type" value="Genomic_DNA"/>
</dbReference>
<dbReference type="PANTHER" id="PTHR38050">
    <property type="match status" value="1"/>
</dbReference>
<dbReference type="Gene3D" id="3.40.50.1820">
    <property type="entry name" value="alpha/beta hydrolase"/>
    <property type="match status" value="1"/>
</dbReference>
<evidence type="ECO:0000256" key="3">
    <source>
        <dbReference type="ARBA" id="ARBA00022651"/>
    </source>
</evidence>
<evidence type="ECO:0000256" key="4">
    <source>
        <dbReference type="ARBA" id="ARBA00022729"/>
    </source>
</evidence>
<sequence>MMLCMRRLAIVLVCLLAAGACSSSSDETSSSDGASEAAASAGATSTTVAAPVELPPSAGCDATAPVAPGQTEERLLSGGVERTYIREVPAAEEPVPLVLDFHGYSEGSAVHVQMSELPAFGAEQGFVTLVPQGLGEPSRWDVALDSPDLDFVGDLLDEAERTLCIDRSRVYATGLSNGAFMTSSVACRYADRVAAIAPVAGIRDPEGCDPVRPVPILAIHGTDDQFVTYEGGLGERALDLPAPDGSGRTLREVGVEGRPPGEPSVPEIVASWAARYDCGDAGPPTPITEDVDAIVHRCPAGVAVELLRVEGGGHSWPGSALSAAIESIVGPTTTTISANEQLWAFFQDHPLPVG</sequence>
<keyword evidence="5" id="KW-0378">Hydrolase</keyword>
<keyword evidence="6" id="KW-0119">Carbohydrate metabolism</keyword>
<feature type="signal peptide" evidence="8">
    <location>
        <begin position="1"/>
        <end position="25"/>
    </location>
</feature>
<dbReference type="InterPro" id="IPR043595">
    <property type="entry name" value="FaeB/C/D"/>
</dbReference>
<comment type="subcellular location">
    <subcellularLocation>
        <location evidence="1">Secreted</location>
    </subcellularLocation>
</comment>
<keyword evidence="2" id="KW-0964">Secreted</keyword>
<evidence type="ECO:0000256" key="1">
    <source>
        <dbReference type="ARBA" id="ARBA00004613"/>
    </source>
</evidence>
<keyword evidence="4 8" id="KW-0732">Signal</keyword>
<accession>A0A6J4HEW0</accession>
<reference evidence="9" key="1">
    <citation type="submission" date="2020-02" db="EMBL/GenBank/DDBJ databases">
        <authorList>
            <person name="Meier V. D."/>
        </authorList>
    </citation>
    <scope>NUCLEOTIDE SEQUENCE</scope>
    <source>
        <strain evidence="9">AVDCRST_MAG20</strain>
    </source>
</reference>
<evidence type="ECO:0000256" key="2">
    <source>
        <dbReference type="ARBA" id="ARBA00022525"/>
    </source>
</evidence>
<evidence type="ECO:0000256" key="7">
    <source>
        <dbReference type="ARBA" id="ARBA00023326"/>
    </source>
</evidence>
<name>A0A6J4HEW0_9ACTN</name>
<dbReference type="GO" id="GO:0030600">
    <property type="term" value="F:feruloyl esterase activity"/>
    <property type="evidence" value="ECO:0007669"/>
    <property type="project" value="InterPro"/>
</dbReference>
<keyword evidence="7" id="KW-0624">Polysaccharide degradation</keyword>
<proteinExistence type="predicted"/>
<feature type="chain" id="PRO_5026701384" evidence="8">
    <location>
        <begin position="26"/>
        <end position="354"/>
    </location>
</feature>
<gene>
    <name evidence="9" type="ORF">AVDCRST_MAG20-502</name>
</gene>
<evidence type="ECO:0000313" key="9">
    <source>
        <dbReference type="EMBL" id="CAA9219635.1"/>
    </source>
</evidence>